<feature type="transmembrane region" description="Helical" evidence="10">
    <location>
        <begin position="316"/>
        <end position="339"/>
    </location>
</feature>
<feature type="transmembrane region" description="Helical" evidence="10">
    <location>
        <begin position="416"/>
        <end position="437"/>
    </location>
</feature>
<dbReference type="GO" id="GO:0015648">
    <property type="term" value="F:lipid-linked peptidoglycan transporter activity"/>
    <property type="evidence" value="ECO:0007669"/>
    <property type="project" value="UniProtKB-UniRule"/>
</dbReference>
<evidence type="ECO:0000313" key="12">
    <source>
        <dbReference type="EMBL" id="GLC27199.1"/>
    </source>
</evidence>
<sequence length="529" mass="54904">MGGGRAAALVGIGILASRVLGLVRQGTFSHYFGAGAVADAFNAAMRIPNFLQNLFGEGVLSASFIPVYAGLIGRDEREAADRVAGAVGVLLALTTAVLTLAGIVATPLLVRSVAVGFDAPTRELTIQLVRIVFPGIGLLVGSAWCLGILNSHRRFLLSYLSPVAWNLVIIGALVAWGGRAAEARLATIVAWAAVAGSALQLLVQVPTVRRVAPLLRASLGRGDPNVRQVLRSFAPVLVGRGVVQISSYIDSSLASLVAKGAVTVFTNAQSLSLLPGSLFGMAVTAAELPAMASLHGASDEVARQLCARLARSLRRIAFFVVPSAAAFLALGDVLAGAVFGYGRFTRTDVLWVWATLAGSSIGLLASTQGRLYASTFYALKDTRTPLRFALVRIALTLILGYLAARHVPRLLGIDPRWGTVGLTASAGIVGWIEYALLRGALAARIGAVGVPARTMTRFWLAAAVAAGVGWGTKLLLGSMIRGPAALVTAAVTCGVFGATYLAITAALGEGEAAELLARVRARVGARARR</sequence>
<dbReference type="AlphaFoldDB" id="A0AA37Q5Z2"/>
<feature type="transmembrane region" description="Helical" evidence="10">
    <location>
        <begin position="156"/>
        <end position="177"/>
    </location>
</feature>
<feature type="transmembrane region" description="Helical" evidence="10">
    <location>
        <begin position="83"/>
        <end position="108"/>
    </location>
</feature>
<keyword evidence="6 10" id="KW-1133">Transmembrane helix</keyword>
<evidence type="ECO:0000256" key="10">
    <source>
        <dbReference type="HAMAP-Rule" id="MF_02078"/>
    </source>
</evidence>
<dbReference type="PRINTS" id="PR01806">
    <property type="entry name" value="VIRFACTRMVIN"/>
</dbReference>
<evidence type="ECO:0000256" key="9">
    <source>
        <dbReference type="ARBA" id="ARBA00061532"/>
    </source>
</evidence>
<dbReference type="GO" id="GO:0009252">
    <property type="term" value="P:peptidoglycan biosynthetic process"/>
    <property type="evidence" value="ECO:0007669"/>
    <property type="project" value="UniProtKB-UniRule"/>
</dbReference>
<comment type="subcellular location">
    <subcellularLocation>
        <location evidence="1 10">Cell membrane</location>
        <topology evidence="1 10">Multi-pass membrane protein</topology>
    </subcellularLocation>
</comment>
<dbReference type="CDD" id="cd13123">
    <property type="entry name" value="MATE_MurJ_like"/>
    <property type="match status" value="1"/>
</dbReference>
<evidence type="ECO:0000256" key="4">
    <source>
        <dbReference type="ARBA" id="ARBA00022960"/>
    </source>
</evidence>
<evidence type="ECO:0000256" key="5">
    <source>
        <dbReference type="ARBA" id="ARBA00022984"/>
    </source>
</evidence>
<keyword evidence="5 10" id="KW-0573">Peptidoglycan synthesis</keyword>
<protein>
    <recommendedName>
        <fullName evidence="10">Probable lipid II flippase MurJ</fullName>
    </recommendedName>
</protein>
<dbReference type="InterPro" id="IPR004268">
    <property type="entry name" value="MurJ"/>
</dbReference>
<dbReference type="GO" id="GO:0008360">
    <property type="term" value="P:regulation of cell shape"/>
    <property type="evidence" value="ECO:0007669"/>
    <property type="project" value="UniProtKB-UniRule"/>
</dbReference>
<dbReference type="Proteomes" id="UP001161325">
    <property type="component" value="Unassembled WGS sequence"/>
</dbReference>
<keyword evidence="4 10" id="KW-0133">Cell shape</keyword>
<feature type="transmembrane region" description="Helical" evidence="10">
    <location>
        <begin position="385"/>
        <end position="404"/>
    </location>
</feature>
<feature type="transmembrane region" description="Helical" evidence="10">
    <location>
        <begin position="128"/>
        <end position="149"/>
    </location>
</feature>
<keyword evidence="13" id="KW-1185">Reference proteome</keyword>
<comment type="caution">
    <text evidence="10">Lacks conserved residue(s) required for the propagation of feature annotation.</text>
</comment>
<feature type="transmembrane region" description="Helical" evidence="10">
    <location>
        <begin position="351"/>
        <end position="373"/>
    </location>
</feature>
<dbReference type="InterPro" id="IPR051050">
    <property type="entry name" value="Lipid_II_flippase_MurJ/MviN"/>
</dbReference>
<dbReference type="HAMAP" id="MF_02078">
    <property type="entry name" value="MurJ_MviN"/>
    <property type="match status" value="1"/>
</dbReference>
<gene>
    <name evidence="12" type="primary">mviN</name>
    <name evidence="10" type="synonym">murJ</name>
    <name evidence="12" type="ORF">rosag_37120</name>
</gene>
<organism evidence="12 13">
    <name type="scientific">Roseisolibacter agri</name>
    <dbReference type="NCBI Taxonomy" id="2014610"/>
    <lineage>
        <taxon>Bacteria</taxon>
        <taxon>Pseudomonadati</taxon>
        <taxon>Gemmatimonadota</taxon>
        <taxon>Gemmatimonadia</taxon>
        <taxon>Gemmatimonadales</taxon>
        <taxon>Gemmatimonadaceae</taxon>
        <taxon>Roseisolibacter</taxon>
    </lineage>
</organism>
<keyword evidence="10 11" id="KW-0813">Transport</keyword>
<dbReference type="GO" id="GO:0005886">
    <property type="term" value="C:plasma membrane"/>
    <property type="evidence" value="ECO:0007669"/>
    <property type="project" value="UniProtKB-SubCell"/>
</dbReference>
<dbReference type="EMBL" id="BRXS01000006">
    <property type="protein sequence ID" value="GLC27199.1"/>
    <property type="molecule type" value="Genomic_DNA"/>
</dbReference>
<comment type="caution">
    <text evidence="12">The sequence shown here is derived from an EMBL/GenBank/DDBJ whole genome shotgun (WGS) entry which is preliminary data.</text>
</comment>
<feature type="transmembrane region" description="Helical" evidence="10">
    <location>
        <begin position="458"/>
        <end position="480"/>
    </location>
</feature>
<dbReference type="PIRSF" id="PIRSF002869">
    <property type="entry name" value="MviN"/>
    <property type="match status" value="1"/>
</dbReference>
<feature type="transmembrane region" description="Helical" evidence="10">
    <location>
        <begin position="50"/>
        <end position="71"/>
    </location>
</feature>
<keyword evidence="7 10" id="KW-0472">Membrane</keyword>
<dbReference type="GO" id="GO:0034204">
    <property type="term" value="P:lipid translocation"/>
    <property type="evidence" value="ECO:0007669"/>
    <property type="project" value="TreeGrafter"/>
</dbReference>
<evidence type="ECO:0000256" key="3">
    <source>
        <dbReference type="ARBA" id="ARBA00022692"/>
    </source>
</evidence>
<evidence type="ECO:0000256" key="7">
    <source>
        <dbReference type="ARBA" id="ARBA00023136"/>
    </source>
</evidence>
<evidence type="ECO:0000256" key="2">
    <source>
        <dbReference type="ARBA" id="ARBA00022475"/>
    </source>
</evidence>
<reference evidence="12" key="1">
    <citation type="submission" date="2022-08" db="EMBL/GenBank/DDBJ databases">
        <title>Draft genome sequencing of Roseisolibacter agri AW1220.</title>
        <authorList>
            <person name="Tobiishi Y."/>
            <person name="Tonouchi A."/>
        </authorList>
    </citation>
    <scope>NUCLEOTIDE SEQUENCE</scope>
    <source>
        <strain evidence="12">AW1220</strain>
    </source>
</reference>
<dbReference type="PANTHER" id="PTHR47019">
    <property type="entry name" value="LIPID II FLIPPASE MURJ"/>
    <property type="match status" value="1"/>
</dbReference>
<keyword evidence="10 11" id="KW-0961">Cell wall biogenesis/degradation</keyword>
<feature type="transmembrane region" description="Helical" evidence="10">
    <location>
        <begin position="183"/>
        <end position="203"/>
    </location>
</feature>
<dbReference type="PANTHER" id="PTHR47019:SF1">
    <property type="entry name" value="LIPID II FLIPPASE MURJ"/>
    <property type="match status" value="1"/>
</dbReference>
<feature type="transmembrane region" description="Helical" evidence="10">
    <location>
        <begin position="486"/>
        <end position="508"/>
    </location>
</feature>
<comment type="function">
    <text evidence="8 10 11">Involved in peptidoglycan biosynthesis. Transports lipid-linked peptidoglycan precursors from the inner to the outer leaflet of the cytoplasmic membrane.</text>
</comment>
<dbReference type="Pfam" id="PF03023">
    <property type="entry name" value="MurJ"/>
    <property type="match status" value="1"/>
</dbReference>
<evidence type="ECO:0000313" key="13">
    <source>
        <dbReference type="Proteomes" id="UP001161325"/>
    </source>
</evidence>
<proteinExistence type="inferred from homology"/>
<evidence type="ECO:0000256" key="11">
    <source>
        <dbReference type="PIRNR" id="PIRNR002869"/>
    </source>
</evidence>
<keyword evidence="3 10" id="KW-0812">Transmembrane</keyword>
<dbReference type="GO" id="GO:0071555">
    <property type="term" value="P:cell wall organization"/>
    <property type="evidence" value="ECO:0007669"/>
    <property type="project" value="UniProtKB-UniRule"/>
</dbReference>
<dbReference type="NCBIfam" id="TIGR01695">
    <property type="entry name" value="murJ_mviN"/>
    <property type="match status" value="1"/>
</dbReference>
<comment type="pathway">
    <text evidence="10">Cell wall biogenesis; peptidoglycan biosynthesis.</text>
</comment>
<accession>A0AA37Q5Z2</accession>
<evidence type="ECO:0000256" key="8">
    <source>
        <dbReference type="ARBA" id="ARBA00060041"/>
    </source>
</evidence>
<comment type="similarity">
    <text evidence="9 10 11">Belongs to the MurJ/MviN family.</text>
</comment>
<name>A0AA37Q5Z2_9BACT</name>
<evidence type="ECO:0000256" key="6">
    <source>
        <dbReference type="ARBA" id="ARBA00022989"/>
    </source>
</evidence>
<keyword evidence="2 10" id="KW-1003">Cell membrane</keyword>
<evidence type="ECO:0000256" key="1">
    <source>
        <dbReference type="ARBA" id="ARBA00004651"/>
    </source>
</evidence>